<evidence type="ECO:0000256" key="1">
    <source>
        <dbReference type="SAM" id="MobiDB-lite"/>
    </source>
</evidence>
<dbReference type="Proteomes" id="UP001500831">
    <property type="component" value="Unassembled WGS sequence"/>
</dbReference>
<keyword evidence="3" id="KW-1185">Reference proteome</keyword>
<organism evidence="2 3">
    <name type="scientific">Streptosporangium fragile</name>
    <dbReference type="NCBI Taxonomy" id="46186"/>
    <lineage>
        <taxon>Bacteria</taxon>
        <taxon>Bacillati</taxon>
        <taxon>Actinomycetota</taxon>
        <taxon>Actinomycetes</taxon>
        <taxon>Streptosporangiales</taxon>
        <taxon>Streptosporangiaceae</taxon>
        <taxon>Streptosporangium</taxon>
    </lineage>
</organism>
<feature type="compositionally biased region" description="Low complexity" evidence="1">
    <location>
        <begin position="79"/>
        <end position="106"/>
    </location>
</feature>
<evidence type="ECO:0000313" key="3">
    <source>
        <dbReference type="Proteomes" id="UP001500831"/>
    </source>
</evidence>
<accession>A0ABN3W503</accession>
<evidence type="ECO:0000313" key="2">
    <source>
        <dbReference type="EMBL" id="GAA2894011.1"/>
    </source>
</evidence>
<feature type="region of interest" description="Disordered" evidence="1">
    <location>
        <begin position="77"/>
        <end position="129"/>
    </location>
</feature>
<reference evidence="2 3" key="1">
    <citation type="journal article" date="2019" name="Int. J. Syst. Evol. Microbiol.">
        <title>The Global Catalogue of Microorganisms (GCM) 10K type strain sequencing project: providing services to taxonomists for standard genome sequencing and annotation.</title>
        <authorList>
            <consortium name="The Broad Institute Genomics Platform"/>
            <consortium name="The Broad Institute Genome Sequencing Center for Infectious Disease"/>
            <person name="Wu L."/>
            <person name="Ma J."/>
        </authorList>
    </citation>
    <scope>NUCLEOTIDE SEQUENCE [LARGE SCALE GENOMIC DNA]</scope>
    <source>
        <strain evidence="2 3">JCM 6242</strain>
    </source>
</reference>
<comment type="caution">
    <text evidence="2">The sequence shown here is derived from an EMBL/GenBank/DDBJ whole genome shotgun (WGS) entry which is preliminary data.</text>
</comment>
<sequence length="129" mass="13785">METLDREIGISPLGHEQPAGRTDERSTATLTEGSRPMDRQSVICHKCTGVLLATDSRTYTAQRGRLILTNGYCTCPSTAQAPVEPAAEQQSQAPQPQAPAQPQEAQPRNHPVQGQPQAQPTGQSAMVVA</sequence>
<gene>
    <name evidence="2" type="ORF">GCM10010517_58620</name>
</gene>
<protein>
    <submittedName>
        <fullName evidence="2">Uncharacterized protein</fullName>
    </submittedName>
</protein>
<feature type="compositionally biased region" description="Polar residues" evidence="1">
    <location>
        <begin position="112"/>
        <end position="129"/>
    </location>
</feature>
<feature type="region of interest" description="Disordered" evidence="1">
    <location>
        <begin position="1"/>
        <end position="38"/>
    </location>
</feature>
<proteinExistence type="predicted"/>
<name>A0ABN3W503_9ACTN</name>
<dbReference type="EMBL" id="BAAAVI010000052">
    <property type="protein sequence ID" value="GAA2894011.1"/>
    <property type="molecule type" value="Genomic_DNA"/>
</dbReference>